<accession>Q2CB04</accession>
<keyword evidence="3" id="KW-1185">Reference proteome</keyword>
<evidence type="ECO:0000259" key="1">
    <source>
        <dbReference type="Pfam" id="PF12708"/>
    </source>
</evidence>
<dbReference type="OrthoDB" id="7749009at2"/>
<evidence type="ECO:0000313" key="2">
    <source>
        <dbReference type="EMBL" id="EAR49872.1"/>
    </source>
</evidence>
<evidence type="ECO:0000313" key="3">
    <source>
        <dbReference type="Proteomes" id="UP000003635"/>
    </source>
</evidence>
<feature type="domain" description="Rhamnogalacturonase A/B/Epimerase-like pectate lyase" evidence="1">
    <location>
        <begin position="188"/>
        <end position="248"/>
    </location>
</feature>
<dbReference type="SUPFAM" id="SSF51126">
    <property type="entry name" value="Pectin lyase-like"/>
    <property type="match status" value="1"/>
</dbReference>
<name>Q2CB04_OCEGH</name>
<reference evidence="2 3" key="1">
    <citation type="journal article" date="2010" name="J. Bacteriol.">
        <title>Genome sequences of Oceanicola granulosus HTCC2516(T) and Oceanicola batsensis HTCC2597(TDelta).</title>
        <authorList>
            <person name="Thrash J.C."/>
            <person name="Cho J.C."/>
            <person name="Vergin K.L."/>
            <person name="Giovannoni S.J."/>
        </authorList>
    </citation>
    <scope>NUCLEOTIDE SEQUENCE [LARGE SCALE GENOMIC DNA]</scope>
    <source>
        <strain evidence="3">ATCC BAA-861 / DSM 15982 / KCTC 12143 / HTCC2516</strain>
    </source>
</reference>
<dbReference type="Gene3D" id="2.160.20.10">
    <property type="entry name" value="Single-stranded right-handed beta-helix, Pectin lyase-like"/>
    <property type="match status" value="2"/>
</dbReference>
<comment type="caution">
    <text evidence="2">The sequence shown here is derived from an EMBL/GenBank/DDBJ whole genome shotgun (WGS) entry which is preliminary data.</text>
</comment>
<dbReference type="HOGENOM" id="CLU_020982_0_0_5"/>
<dbReference type="EMBL" id="AAOT01000044">
    <property type="protein sequence ID" value="EAR49872.1"/>
    <property type="molecule type" value="Genomic_DNA"/>
</dbReference>
<dbReference type="InterPro" id="IPR011050">
    <property type="entry name" value="Pectin_lyase_fold/virulence"/>
</dbReference>
<dbReference type="RefSeq" id="WP_007256389.1">
    <property type="nucleotide sequence ID" value="NZ_CH724108.1"/>
</dbReference>
<dbReference type="Proteomes" id="UP000003635">
    <property type="component" value="Unassembled WGS sequence"/>
</dbReference>
<organism evidence="2 3">
    <name type="scientific">Oceanicola granulosus (strain ATCC BAA-861 / DSM 15982 / KCTC 12143 / HTCC2516)</name>
    <dbReference type="NCBI Taxonomy" id="314256"/>
    <lineage>
        <taxon>Bacteria</taxon>
        <taxon>Pseudomonadati</taxon>
        <taxon>Pseudomonadota</taxon>
        <taxon>Alphaproteobacteria</taxon>
        <taxon>Rhodobacterales</taxon>
        <taxon>Roseobacteraceae</taxon>
        <taxon>Oceanicola</taxon>
    </lineage>
</organism>
<gene>
    <name evidence="2" type="ORF">OG2516_14366</name>
</gene>
<dbReference type="Pfam" id="PF12708">
    <property type="entry name" value="Pect-lyase_RHGA_epim"/>
    <property type="match status" value="1"/>
</dbReference>
<dbReference type="InterPro" id="IPR024535">
    <property type="entry name" value="RHGA/B-epi-like_pectate_lyase"/>
</dbReference>
<dbReference type="eggNOG" id="COG5434">
    <property type="taxonomic scope" value="Bacteria"/>
</dbReference>
<proteinExistence type="predicted"/>
<dbReference type="STRING" id="314256.OG2516_14366"/>
<sequence>MNKAITDGLVFMPPPFSAGLDTWSAGDGTPGGDTYDTLGSGSYIAADANFAGCLEVVKTETVQRVRHTGQTPILPGCYLRVRARVKAVGGALPAVRIAGRAGTAGNAHLDGVGETGPSVQLTAFGEVVEVDAIVGTGARQGVDMVWTGALYGHFGLDITGPNGAVVRIDDLEIEDVTHVFLRDLMAIVDVRDYGALGDGVTDDSAAFEAADADAGDRTVHVPAGSYWLADHVTMESRVSFEGTVAMPTDKTFILQKNFDYNAYLQAFKDEQEAFRKAFQALLNFSDHESLDLCGRRIALFEPCDMQAAEGVLTSFAQRRVIRNGQLLAASTGDWATGSVTATASYAASSSLKLKNVQNVSAIEVGSLVTGSGVGREVYVAARDVGKQEVTLTKPLYGAAASQSYTFKRFRYLLDFSGFASLNYLELESLEIQCQGYSSGIMLPRDGLALQVRNCTILKPKDRGITSAGAGCQGLQIDGCQFRSNESSKLVPQRQSIAFNTNANDVKIRNNRALHFRHFAVIGGTGTTIVGNHYFMGDSAVDGVRKGGIVLTTPNVQTVFTGNYIDNNFIEWTNEHDATPDYANQYSFGSLSITGNHFVCNDVAPWFHWIVVKPFGAGHFIHGLSVVGNVFRALNGSIGKVEDIDTTHADLNQSRMRNVKFRGNVYHGVDDETMNPVSLLHERSTPAKNWIIGAHNYLPFRGRPRKVESVISEGRILNAAGETNFGHFYVNPDYDQSGETFRIVWSEQVTGKVRCMVRMDNPI</sequence>
<dbReference type="InterPro" id="IPR012334">
    <property type="entry name" value="Pectin_lyas_fold"/>
</dbReference>
<protein>
    <recommendedName>
        <fullName evidence="1">Rhamnogalacturonase A/B/Epimerase-like pectate lyase domain-containing protein</fullName>
    </recommendedName>
</protein>
<dbReference type="AlphaFoldDB" id="Q2CB04"/>